<keyword evidence="2" id="KW-1185">Reference proteome</keyword>
<dbReference type="InterPro" id="IPR036259">
    <property type="entry name" value="MFS_trans_sf"/>
</dbReference>
<reference evidence="1 2" key="1">
    <citation type="submission" date="2023-02" db="EMBL/GenBank/DDBJ databases">
        <title>LHISI_Scaffold_Assembly.</title>
        <authorList>
            <person name="Stuart O.P."/>
            <person name="Cleave R."/>
            <person name="Magrath M.J.L."/>
            <person name="Mikheyev A.S."/>
        </authorList>
    </citation>
    <scope>NUCLEOTIDE SEQUENCE [LARGE SCALE GENOMIC DNA]</scope>
    <source>
        <strain evidence="1">Daus_M_001</strain>
        <tissue evidence="1">Leg muscle</tissue>
    </source>
</reference>
<dbReference type="EMBL" id="JARBHB010000013">
    <property type="protein sequence ID" value="KAJ8870628.1"/>
    <property type="molecule type" value="Genomic_DNA"/>
</dbReference>
<name>A0ABQ9GG15_9NEOP</name>
<sequence length="600" mass="64764">MPDGAAGLWENVQFFLSLHSGSASYSPHRLQTSDDLFAVSLVMPLMSTHLRSLGASHFLIGLLGSTYSCLQLFSGPVVGSWSDIRGRRAVLLFTKLFEMYGCLACWICDATVCWVRCALCTCSGVGATSGADCAVLLFTKQLERHQGRRAVLLFTKLFEMYGCLACWICDATVCWYGVHCVLAGQLERHQGQTAVGATSGADVQYCCSPSYLNVWVFGSVGSVTPQCVGYGVHCVLAGQLERHQGQTAVGATSGADVQYCCSPSYLKCMVFGSVGSVTPQCVGYGVHCVLAGQLERHQGQTAVGATSGADCVLLFTKLFEMLGFGSVGSVTPQCVGYGVHCVLAGQLERHQGRRQLERHQGQTAVLLFTKLFEMYGCLAVLDLVTPQCVGYGVHCVLAGQLERHQGQTVGSVTPQCVGYGVHCVLEGELERHQGQTVGSVTPQCVGYGVHCVLEGELERHQGQTAVGATSGADMLYCCSPSYLKYMVFDSVGSVMPQCVGYGVHCVLEGELERHQGQTCSIVDHKGSWSDIRADVQYCCSPSYLKCMGVWQCWICDATVVLGMVCTVYLKGSWSDIRGRRSVLLFTKLFEMYGCLAMLDL</sequence>
<dbReference type="Proteomes" id="UP001159363">
    <property type="component" value="Chromosome 12"/>
</dbReference>
<comment type="caution">
    <text evidence="1">The sequence shown here is derived from an EMBL/GenBank/DDBJ whole genome shotgun (WGS) entry which is preliminary data.</text>
</comment>
<dbReference type="InterPro" id="IPR011701">
    <property type="entry name" value="MFS"/>
</dbReference>
<evidence type="ECO:0000313" key="2">
    <source>
        <dbReference type="Proteomes" id="UP001159363"/>
    </source>
</evidence>
<protein>
    <recommendedName>
        <fullName evidence="3">Solute carrier family 40 protein</fullName>
    </recommendedName>
</protein>
<organism evidence="1 2">
    <name type="scientific">Dryococelus australis</name>
    <dbReference type="NCBI Taxonomy" id="614101"/>
    <lineage>
        <taxon>Eukaryota</taxon>
        <taxon>Metazoa</taxon>
        <taxon>Ecdysozoa</taxon>
        <taxon>Arthropoda</taxon>
        <taxon>Hexapoda</taxon>
        <taxon>Insecta</taxon>
        <taxon>Pterygota</taxon>
        <taxon>Neoptera</taxon>
        <taxon>Polyneoptera</taxon>
        <taxon>Phasmatodea</taxon>
        <taxon>Verophasmatodea</taxon>
        <taxon>Anareolatae</taxon>
        <taxon>Phasmatidae</taxon>
        <taxon>Eurycanthinae</taxon>
        <taxon>Dryococelus</taxon>
    </lineage>
</organism>
<dbReference type="Pfam" id="PF07690">
    <property type="entry name" value="MFS_1"/>
    <property type="match status" value="1"/>
</dbReference>
<dbReference type="SUPFAM" id="SSF103473">
    <property type="entry name" value="MFS general substrate transporter"/>
    <property type="match status" value="1"/>
</dbReference>
<evidence type="ECO:0008006" key="3">
    <source>
        <dbReference type="Google" id="ProtNLM"/>
    </source>
</evidence>
<accession>A0ABQ9GG15</accession>
<proteinExistence type="predicted"/>
<gene>
    <name evidence="1" type="ORF">PR048_029651</name>
</gene>
<evidence type="ECO:0000313" key="1">
    <source>
        <dbReference type="EMBL" id="KAJ8870628.1"/>
    </source>
</evidence>
<dbReference type="Gene3D" id="1.20.1250.20">
    <property type="entry name" value="MFS general substrate transporter like domains"/>
    <property type="match status" value="1"/>
</dbReference>